<feature type="domain" description="PIN" evidence="1">
    <location>
        <begin position="6"/>
        <end position="119"/>
    </location>
</feature>
<dbReference type="Pfam" id="PF01850">
    <property type="entry name" value="PIN"/>
    <property type="match status" value="1"/>
</dbReference>
<gene>
    <name evidence="2" type="ORF">QI031_04180</name>
</gene>
<dbReference type="CDD" id="cd18687">
    <property type="entry name" value="PIN_VapC-like"/>
    <property type="match status" value="1"/>
</dbReference>
<evidence type="ECO:0000259" key="1">
    <source>
        <dbReference type="Pfam" id="PF01850"/>
    </source>
</evidence>
<accession>A0AAJ6NU17</accession>
<evidence type="ECO:0000313" key="2">
    <source>
        <dbReference type="EMBL" id="WGV26713.1"/>
    </source>
</evidence>
<evidence type="ECO:0000313" key="3">
    <source>
        <dbReference type="Proteomes" id="UP001223520"/>
    </source>
</evidence>
<dbReference type="InterPro" id="IPR002716">
    <property type="entry name" value="PIN_dom"/>
</dbReference>
<name>A0AAJ6NU17_9CYAN</name>
<keyword evidence="3" id="KW-1185">Reference proteome</keyword>
<proteinExistence type="predicted"/>
<dbReference type="SUPFAM" id="SSF88723">
    <property type="entry name" value="PIN domain-like"/>
    <property type="match status" value="1"/>
</dbReference>
<dbReference type="InterPro" id="IPR029060">
    <property type="entry name" value="PIN-like_dom_sf"/>
</dbReference>
<sequence>MSESVYIETSIIGYLTARPSNNLILMANVEATRQWWDIRRVQFDLYISQTVLDEVARGDAEIATRRLKMLSDFPLLEVNEAVENLAAQYLAKSNLPPKAADDALHIAVATVYGLDYLLTWNCKHIANAQIQKKLIQISFDVGYELPTICTPYELMGE</sequence>
<dbReference type="KEGG" id="hbq:QI031_04180"/>
<dbReference type="Gene3D" id="3.40.50.1010">
    <property type="entry name" value="5'-nuclease"/>
    <property type="match status" value="1"/>
</dbReference>
<protein>
    <submittedName>
        <fullName evidence="2">Type II toxin-antitoxin system VapC family toxin</fullName>
    </submittedName>
</protein>
<reference evidence="2 3" key="1">
    <citation type="journal article" date="2023" name="Limnol Oceanogr Lett">
        <title>Environmental adaptations by the intertidal Antarctic cyanobacterium Halotia branconii CENA392 as revealed using long-read genome sequencing.</title>
        <authorList>
            <person name="Dextro R.B."/>
            <person name="Delbaje E."/>
            <person name="Freitas P.N.N."/>
            <person name="Geraldes V."/>
            <person name="Pinto E."/>
            <person name="Long P.F."/>
            <person name="Fiore M.F."/>
        </authorList>
    </citation>
    <scope>NUCLEOTIDE SEQUENCE [LARGE SCALE GENOMIC DNA]</scope>
    <source>
        <strain evidence="2 3">CENA392</strain>
    </source>
</reference>
<dbReference type="Proteomes" id="UP001223520">
    <property type="component" value="Chromosome"/>
</dbReference>
<dbReference type="EMBL" id="CP124543">
    <property type="protein sequence ID" value="WGV26713.1"/>
    <property type="molecule type" value="Genomic_DNA"/>
</dbReference>
<dbReference type="RefSeq" id="WP_281483958.1">
    <property type="nucleotide sequence ID" value="NZ_CP124543.1"/>
</dbReference>
<organism evidence="2 3">
    <name type="scientific">Halotia branconii CENA392</name>
    <dbReference type="NCBI Taxonomy" id="1539056"/>
    <lineage>
        <taxon>Bacteria</taxon>
        <taxon>Bacillati</taxon>
        <taxon>Cyanobacteriota</taxon>
        <taxon>Cyanophyceae</taxon>
        <taxon>Nostocales</taxon>
        <taxon>Nodulariaceae</taxon>
        <taxon>Halotia</taxon>
    </lineage>
</organism>
<dbReference type="AlphaFoldDB" id="A0AAJ6NU17"/>